<dbReference type="AlphaFoldDB" id="A0A9P8RS18"/>
<dbReference type="GO" id="GO:0003796">
    <property type="term" value="F:lysozyme activity"/>
    <property type="evidence" value="ECO:0007669"/>
    <property type="project" value="InterPro"/>
</dbReference>
<evidence type="ECO:0000256" key="2">
    <source>
        <dbReference type="ARBA" id="ARBA00022729"/>
    </source>
</evidence>
<dbReference type="GO" id="GO:0007165">
    <property type="term" value="P:signal transduction"/>
    <property type="evidence" value="ECO:0007669"/>
    <property type="project" value="TreeGrafter"/>
</dbReference>
<protein>
    <recommendedName>
        <fullName evidence="6">Glycoside hydrolase family 25 protein</fullName>
    </recommendedName>
</protein>
<dbReference type="Gene3D" id="3.20.20.80">
    <property type="entry name" value="Glycosidases"/>
    <property type="match status" value="1"/>
</dbReference>
<reference evidence="4" key="1">
    <citation type="submission" date="2021-03" db="EMBL/GenBank/DDBJ databases">
        <title>Comparative genomics and phylogenomic investigation of the class Geoglossomycetes provide insights into ecological specialization and systematics.</title>
        <authorList>
            <person name="Melie T."/>
            <person name="Pirro S."/>
            <person name="Miller A.N."/>
            <person name="Quandt A."/>
        </authorList>
    </citation>
    <scope>NUCLEOTIDE SEQUENCE</scope>
    <source>
        <strain evidence="4">CAQ_001_2017</strain>
    </source>
</reference>
<organism evidence="4 5">
    <name type="scientific">Trichoglossum hirsutum</name>
    <dbReference type="NCBI Taxonomy" id="265104"/>
    <lineage>
        <taxon>Eukaryota</taxon>
        <taxon>Fungi</taxon>
        <taxon>Dikarya</taxon>
        <taxon>Ascomycota</taxon>
        <taxon>Pezizomycotina</taxon>
        <taxon>Geoglossomycetes</taxon>
        <taxon>Geoglossales</taxon>
        <taxon>Geoglossaceae</taxon>
        <taxon>Trichoglossum</taxon>
    </lineage>
</organism>
<comment type="similarity">
    <text evidence="1">Belongs to the glycosyl hydrolase 25 family.</text>
</comment>
<dbReference type="InterPro" id="IPR017853">
    <property type="entry name" value="GH"/>
</dbReference>
<dbReference type="InterPro" id="IPR051595">
    <property type="entry name" value="GH25_Enzymes"/>
</dbReference>
<dbReference type="GO" id="GO:0016998">
    <property type="term" value="P:cell wall macromolecule catabolic process"/>
    <property type="evidence" value="ECO:0007669"/>
    <property type="project" value="InterPro"/>
</dbReference>
<dbReference type="Proteomes" id="UP000750711">
    <property type="component" value="Unassembled WGS sequence"/>
</dbReference>
<evidence type="ECO:0000313" key="5">
    <source>
        <dbReference type="Proteomes" id="UP000750711"/>
    </source>
</evidence>
<dbReference type="PANTHER" id="PTHR23208:SF36">
    <property type="entry name" value="LYSOZYME-RELATED"/>
    <property type="match status" value="1"/>
</dbReference>
<gene>
    <name evidence="4" type="ORF">GP486_002068</name>
</gene>
<dbReference type="InterPro" id="IPR002053">
    <property type="entry name" value="Glyco_hydro_25"/>
</dbReference>
<evidence type="ECO:0000256" key="3">
    <source>
        <dbReference type="SAM" id="SignalP"/>
    </source>
</evidence>
<dbReference type="PANTHER" id="PTHR23208">
    <property type="entry name" value="LYSOZYME PROTEIN"/>
    <property type="match status" value="1"/>
</dbReference>
<dbReference type="SUPFAM" id="SSF51445">
    <property type="entry name" value="(Trans)glycosidases"/>
    <property type="match status" value="1"/>
</dbReference>
<feature type="signal peptide" evidence="3">
    <location>
        <begin position="1"/>
        <end position="17"/>
    </location>
</feature>
<keyword evidence="5" id="KW-1185">Reference proteome</keyword>
<keyword evidence="2 3" id="KW-0732">Signal</keyword>
<name>A0A9P8RS18_9PEZI</name>
<sequence>MLSKLLLFALAIPSISCFALPNGNAGLVSRDGEVADVVVRAPDDRGGPTPTPTSEGFDISQTQPPEFWTCAFKKGYRPIIEGYIQGCGVGGEVAKNFLPSYNAAKTAGYTSVDAYMFPCTGNQPSGLPACKDPKVQVNEFIKYIKDNKINVNHLWFDIEPTSGECNAWNLDKTTNLKLAWKFVDALKQSGYTWGIYANGNQWADMFPSRDSNVASDLPLMAVQWDGVAGVDKTTTFMGGWTKAAVKQYTGTTADKDCGGSLDHDSFRP</sequence>
<comment type="caution">
    <text evidence="4">The sequence shown here is derived from an EMBL/GenBank/DDBJ whole genome shotgun (WGS) entry which is preliminary data.</text>
</comment>
<evidence type="ECO:0000313" key="4">
    <source>
        <dbReference type="EMBL" id="KAH0563361.1"/>
    </source>
</evidence>
<feature type="chain" id="PRO_5040326174" description="Glycoside hydrolase family 25 protein" evidence="3">
    <location>
        <begin position="18"/>
        <end position="268"/>
    </location>
</feature>
<dbReference type="PROSITE" id="PS51904">
    <property type="entry name" value="GLYCOSYL_HYDROL_F25_2"/>
    <property type="match status" value="1"/>
</dbReference>
<proteinExistence type="inferred from homology"/>
<dbReference type="GO" id="GO:0009253">
    <property type="term" value="P:peptidoglycan catabolic process"/>
    <property type="evidence" value="ECO:0007669"/>
    <property type="project" value="InterPro"/>
</dbReference>
<evidence type="ECO:0000256" key="1">
    <source>
        <dbReference type="ARBA" id="ARBA00010646"/>
    </source>
</evidence>
<accession>A0A9P8RS18</accession>
<evidence type="ECO:0008006" key="6">
    <source>
        <dbReference type="Google" id="ProtNLM"/>
    </source>
</evidence>
<dbReference type="EMBL" id="JAGHQM010000213">
    <property type="protein sequence ID" value="KAH0563361.1"/>
    <property type="molecule type" value="Genomic_DNA"/>
</dbReference>